<reference evidence="2 3" key="1">
    <citation type="submission" date="2021-08" db="EMBL/GenBank/DDBJ databases">
        <title>Comparative Genomics Analysis of the Genus Qipengyuania Reveals Extensive Genetic Diversity and Metabolic Versatility, Including the Description of Fifteen Novel Species.</title>
        <authorList>
            <person name="Liu Y."/>
        </authorList>
    </citation>
    <scope>NUCLEOTIDE SEQUENCE [LARGE SCALE GENOMIC DNA]</scope>
    <source>
        <strain evidence="2 3">1NDH1</strain>
    </source>
</reference>
<protein>
    <submittedName>
        <fullName evidence="2">TIGR01244 family phosphatase</fullName>
    </submittedName>
</protein>
<name>A0ABX9A2A0_9SPHN</name>
<dbReference type="InterPro" id="IPR005939">
    <property type="entry name" value="BLH_phosphatase-like"/>
</dbReference>
<feature type="domain" description="Beta-lactamase hydrolase-like protein phosphatase-like" evidence="1">
    <location>
        <begin position="3"/>
        <end position="111"/>
    </location>
</feature>
<dbReference type="Pfam" id="PF04273">
    <property type="entry name" value="BLH_phosphatase"/>
    <property type="match status" value="1"/>
</dbReference>
<dbReference type="InterPro" id="IPR029021">
    <property type="entry name" value="Prot-tyrosine_phosphatase-like"/>
</dbReference>
<organism evidence="2 3">
    <name type="scientific">Qipengyuania gelatinilytica</name>
    <dbReference type="NCBI Taxonomy" id="2867231"/>
    <lineage>
        <taxon>Bacteria</taxon>
        <taxon>Pseudomonadati</taxon>
        <taxon>Pseudomonadota</taxon>
        <taxon>Alphaproteobacteria</taxon>
        <taxon>Sphingomonadales</taxon>
        <taxon>Erythrobacteraceae</taxon>
        <taxon>Qipengyuania</taxon>
    </lineage>
</organism>
<accession>A0ABX9A2A0</accession>
<sequence>MTDFRKITENLLASPQIEPADVAAAKAEGVTLIINNRPDGEAPDQPTGAVIRKAALDAGIDYKAIPVSSAGFSLPQVDAMAEALAGTTGKTLAFCRTGTRSTLLWALAQAKNGGDPETIAMQAECGGYNVAPVRPTMDMLAGKSSD</sequence>
<dbReference type="Proteomes" id="UP000824321">
    <property type="component" value="Chromosome"/>
</dbReference>
<evidence type="ECO:0000313" key="3">
    <source>
        <dbReference type="Proteomes" id="UP000824321"/>
    </source>
</evidence>
<dbReference type="SUPFAM" id="SSF52799">
    <property type="entry name" value="(Phosphotyrosine protein) phosphatases II"/>
    <property type="match status" value="1"/>
</dbReference>
<proteinExistence type="predicted"/>
<dbReference type="NCBIfam" id="TIGR01244">
    <property type="entry name" value="TIGR01244 family sulfur transferase"/>
    <property type="match status" value="1"/>
</dbReference>
<gene>
    <name evidence="2" type="ORF">K3136_09375</name>
</gene>
<dbReference type="EMBL" id="CP081294">
    <property type="protein sequence ID" value="QZD94304.1"/>
    <property type="molecule type" value="Genomic_DNA"/>
</dbReference>
<dbReference type="Gene3D" id="3.90.190.10">
    <property type="entry name" value="Protein tyrosine phosphatase superfamily"/>
    <property type="match status" value="1"/>
</dbReference>
<evidence type="ECO:0000259" key="1">
    <source>
        <dbReference type="Pfam" id="PF04273"/>
    </source>
</evidence>
<dbReference type="RefSeq" id="WP_221430051.1">
    <property type="nucleotide sequence ID" value="NZ_CP081294.1"/>
</dbReference>
<keyword evidence="3" id="KW-1185">Reference proteome</keyword>
<evidence type="ECO:0000313" key="2">
    <source>
        <dbReference type="EMBL" id="QZD94304.1"/>
    </source>
</evidence>